<evidence type="ECO:0000313" key="6">
    <source>
        <dbReference type="EnsemblProtists" id="EOD27134"/>
    </source>
</evidence>
<dbReference type="GeneID" id="17272680"/>
<dbReference type="AlphaFoldDB" id="A0A0D3JUE9"/>
<dbReference type="PANTHER" id="PTHR46332">
    <property type="entry name" value="ASPARTATE BETA-HYDROXYLASE DOMAIN-CONTAINING PROTEIN 2"/>
    <property type="match status" value="1"/>
</dbReference>
<evidence type="ECO:0000256" key="3">
    <source>
        <dbReference type="ARBA" id="ARBA00023002"/>
    </source>
</evidence>
<keyword evidence="3" id="KW-0560">Oxidoreductase</keyword>
<keyword evidence="2" id="KW-0223">Dioxygenase</keyword>
<sequence length="338" mass="36791">MWLLPAASLAFASPRSCPGKAGRHSIQPVASVERICEADSLAGRIEDAVCSVYGAEKTARVRASLAELAAGREHREVLDPSHPLMVQEATSYVAGLPATAWHDASLHKWARKLEDKWQVVRDELAAWLADSERLAAQGSGVWAATAPGTYGPGWKTLPLCDRTVWDDTNAALFPRTCELLHSAKVPVVEAFFSSMAPRSTIAPHSDGCNFVLTAHLGLVVPEGCELNVGGERRPWADGKAMLFDTSILHEARNDADSTRYVLMLRVYHPGLSALERKAMQLVFDTLDEPELLADPAALREYDARRRALEAASRAPWEQALAAGKRKGAKGGKAKGRRR</sequence>
<dbReference type="OMA" id="RYILMMR"/>
<dbReference type="SUPFAM" id="SSF51197">
    <property type="entry name" value="Clavaminate synthase-like"/>
    <property type="match status" value="1"/>
</dbReference>
<dbReference type="EnsemblProtists" id="EOD27134">
    <property type="protein sequence ID" value="EOD27134"/>
    <property type="gene ID" value="EMIHUDRAFT_450163"/>
</dbReference>
<feature type="compositionally biased region" description="Basic residues" evidence="4">
    <location>
        <begin position="323"/>
        <end position="338"/>
    </location>
</feature>
<dbReference type="Pfam" id="PF05118">
    <property type="entry name" value="Asp_Arg_Hydrox"/>
    <property type="match status" value="1"/>
</dbReference>
<proteinExistence type="inferred from homology"/>
<comment type="similarity">
    <text evidence="1">Belongs to the aspartyl/asparaginyl beta-hydroxylase family.</text>
</comment>
<feature type="domain" description="Aspartyl/asparaginy/proline hydroxylase" evidence="5">
    <location>
        <begin position="114"/>
        <end position="269"/>
    </location>
</feature>
<feature type="region of interest" description="Disordered" evidence="4">
    <location>
        <begin position="312"/>
        <end position="338"/>
    </location>
</feature>
<evidence type="ECO:0000259" key="5">
    <source>
        <dbReference type="Pfam" id="PF05118"/>
    </source>
</evidence>
<evidence type="ECO:0000256" key="4">
    <source>
        <dbReference type="SAM" id="MobiDB-lite"/>
    </source>
</evidence>
<dbReference type="InterPro" id="IPR051821">
    <property type="entry name" value="Asp/Asn_beta-hydroxylase"/>
</dbReference>
<dbReference type="GO" id="GO:0051213">
    <property type="term" value="F:dioxygenase activity"/>
    <property type="evidence" value="ECO:0007669"/>
    <property type="project" value="UniProtKB-KW"/>
</dbReference>
<dbReference type="eggNOG" id="KOG3696">
    <property type="taxonomic scope" value="Eukaryota"/>
</dbReference>
<dbReference type="KEGG" id="ehx:EMIHUDRAFT_450163"/>
<dbReference type="PaxDb" id="2903-EOD27134"/>
<dbReference type="PANTHER" id="PTHR46332:SF5">
    <property type="entry name" value="ASPARTATE BETA-HYDROXYLASE DOMAIN CONTAINING 2"/>
    <property type="match status" value="1"/>
</dbReference>
<dbReference type="Proteomes" id="UP000013827">
    <property type="component" value="Unassembled WGS sequence"/>
</dbReference>
<dbReference type="Gene3D" id="2.60.120.330">
    <property type="entry name" value="B-lactam Antibiotic, Isopenicillin N Synthase, Chain"/>
    <property type="match status" value="1"/>
</dbReference>
<organism evidence="6 7">
    <name type="scientific">Emiliania huxleyi (strain CCMP1516)</name>
    <dbReference type="NCBI Taxonomy" id="280463"/>
    <lineage>
        <taxon>Eukaryota</taxon>
        <taxon>Haptista</taxon>
        <taxon>Haptophyta</taxon>
        <taxon>Prymnesiophyceae</taxon>
        <taxon>Isochrysidales</taxon>
        <taxon>Noelaerhabdaceae</taxon>
        <taxon>Emiliania</taxon>
    </lineage>
</organism>
<accession>A0A0D3JUE9</accession>
<dbReference type="RefSeq" id="XP_005779563.1">
    <property type="nucleotide sequence ID" value="XM_005779506.1"/>
</dbReference>
<evidence type="ECO:0000256" key="2">
    <source>
        <dbReference type="ARBA" id="ARBA00022964"/>
    </source>
</evidence>
<dbReference type="GO" id="GO:0016020">
    <property type="term" value="C:membrane"/>
    <property type="evidence" value="ECO:0007669"/>
    <property type="project" value="TreeGrafter"/>
</dbReference>
<evidence type="ECO:0000256" key="1">
    <source>
        <dbReference type="ARBA" id="ARBA00007730"/>
    </source>
</evidence>
<reference evidence="6" key="2">
    <citation type="submission" date="2024-10" db="UniProtKB">
        <authorList>
            <consortium name="EnsemblProtists"/>
        </authorList>
    </citation>
    <scope>IDENTIFICATION</scope>
</reference>
<protein>
    <recommendedName>
        <fullName evidence="5">Aspartyl/asparaginy/proline hydroxylase domain-containing protein</fullName>
    </recommendedName>
</protein>
<keyword evidence="7" id="KW-1185">Reference proteome</keyword>
<reference evidence="7" key="1">
    <citation type="journal article" date="2013" name="Nature">
        <title>Pan genome of the phytoplankton Emiliania underpins its global distribution.</title>
        <authorList>
            <person name="Read B.A."/>
            <person name="Kegel J."/>
            <person name="Klute M.J."/>
            <person name="Kuo A."/>
            <person name="Lefebvre S.C."/>
            <person name="Maumus F."/>
            <person name="Mayer C."/>
            <person name="Miller J."/>
            <person name="Monier A."/>
            <person name="Salamov A."/>
            <person name="Young J."/>
            <person name="Aguilar M."/>
            <person name="Claverie J.M."/>
            <person name="Frickenhaus S."/>
            <person name="Gonzalez K."/>
            <person name="Herman E.K."/>
            <person name="Lin Y.C."/>
            <person name="Napier J."/>
            <person name="Ogata H."/>
            <person name="Sarno A.F."/>
            <person name="Shmutz J."/>
            <person name="Schroeder D."/>
            <person name="de Vargas C."/>
            <person name="Verret F."/>
            <person name="von Dassow P."/>
            <person name="Valentin K."/>
            <person name="Van de Peer Y."/>
            <person name="Wheeler G."/>
            <person name="Dacks J.B."/>
            <person name="Delwiche C.F."/>
            <person name="Dyhrman S.T."/>
            <person name="Glockner G."/>
            <person name="John U."/>
            <person name="Richards T."/>
            <person name="Worden A.Z."/>
            <person name="Zhang X."/>
            <person name="Grigoriev I.V."/>
            <person name="Allen A.E."/>
            <person name="Bidle K."/>
            <person name="Borodovsky M."/>
            <person name="Bowler C."/>
            <person name="Brownlee C."/>
            <person name="Cock J.M."/>
            <person name="Elias M."/>
            <person name="Gladyshev V.N."/>
            <person name="Groth M."/>
            <person name="Guda C."/>
            <person name="Hadaegh A."/>
            <person name="Iglesias-Rodriguez M.D."/>
            <person name="Jenkins J."/>
            <person name="Jones B.M."/>
            <person name="Lawson T."/>
            <person name="Leese F."/>
            <person name="Lindquist E."/>
            <person name="Lobanov A."/>
            <person name="Lomsadze A."/>
            <person name="Malik S.B."/>
            <person name="Marsh M.E."/>
            <person name="Mackinder L."/>
            <person name="Mock T."/>
            <person name="Mueller-Roeber B."/>
            <person name="Pagarete A."/>
            <person name="Parker M."/>
            <person name="Probert I."/>
            <person name="Quesneville H."/>
            <person name="Raines C."/>
            <person name="Rensing S.A."/>
            <person name="Riano-Pachon D.M."/>
            <person name="Richier S."/>
            <person name="Rokitta S."/>
            <person name="Shiraiwa Y."/>
            <person name="Soanes D.M."/>
            <person name="van der Giezen M."/>
            <person name="Wahlund T.M."/>
            <person name="Williams B."/>
            <person name="Wilson W."/>
            <person name="Wolfe G."/>
            <person name="Wurch L.L."/>
        </authorList>
    </citation>
    <scope>NUCLEOTIDE SEQUENCE</scope>
</reference>
<dbReference type="HOGENOM" id="CLU_059279_1_0_1"/>
<dbReference type="InterPro" id="IPR027443">
    <property type="entry name" value="IPNS-like_sf"/>
</dbReference>
<dbReference type="InterPro" id="IPR007803">
    <property type="entry name" value="Asp/Arg/Pro-Hydrxlase"/>
</dbReference>
<evidence type="ECO:0000313" key="7">
    <source>
        <dbReference type="Proteomes" id="UP000013827"/>
    </source>
</evidence>
<name>A0A0D3JUE9_EMIH1</name>